<name>A0ABV7JN34_9SPHI</name>
<evidence type="ECO:0000313" key="7">
    <source>
        <dbReference type="EMBL" id="MFC3199520.1"/>
    </source>
</evidence>
<evidence type="ECO:0000259" key="6">
    <source>
        <dbReference type="Pfam" id="PF07291"/>
    </source>
</evidence>
<dbReference type="Pfam" id="PF07291">
    <property type="entry name" value="MauE"/>
    <property type="match status" value="1"/>
</dbReference>
<evidence type="ECO:0000256" key="2">
    <source>
        <dbReference type="ARBA" id="ARBA00022692"/>
    </source>
</evidence>
<dbReference type="InterPro" id="IPR009908">
    <property type="entry name" value="Methylamine_util_MauE"/>
</dbReference>
<dbReference type="EMBL" id="JBHRTA010000055">
    <property type="protein sequence ID" value="MFC3199520.1"/>
    <property type="molecule type" value="Genomic_DNA"/>
</dbReference>
<protein>
    <submittedName>
        <fullName evidence="7">MauE/DoxX family redox-associated membrane protein</fullName>
    </submittedName>
</protein>
<gene>
    <name evidence="7" type="ORF">ACFOET_18025</name>
</gene>
<organism evidence="7 8">
    <name type="scientific">Parapedobacter deserti</name>
    <dbReference type="NCBI Taxonomy" id="1912957"/>
    <lineage>
        <taxon>Bacteria</taxon>
        <taxon>Pseudomonadati</taxon>
        <taxon>Bacteroidota</taxon>
        <taxon>Sphingobacteriia</taxon>
        <taxon>Sphingobacteriales</taxon>
        <taxon>Sphingobacteriaceae</taxon>
        <taxon>Parapedobacter</taxon>
    </lineage>
</organism>
<evidence type="ECO:0000256" key="3">
    <source>
        <dbReference type="ARBA" id="ARBA00022989"/>
    </source>
</evidence>
<comment type="subcellular location">
    <subcellularLocation>
        <location evidence="1">Membrane</location>
        <topology evidence="1">Multi-pass membrane protein</topology>
    </subcellularLocation>
</comment>
<feature type="transmembrane region" description="Helical" evidence="5">
    <location>
        <begin position="217"/>
        <end position="236"/>
    </location>
</feature>
<proteinExistence type="predicted"/>
<feature type="transmembrane region" description="Helical" evidence="5">
    <location>
        <begin position="139"/>
        <end position="160"/>
    </location>
</feature>
<evidence type="ECO:0000313" key="8">
    <source>
        <dbReference type="Proteomes" id="UP001595526"/>
    </source>
</evidence>
<feature type="transmembrane region" description="Helical" evidence="5">
    <location>
        <begin position="180"/>
        <end position="205"/>
    </location>
</feature>
<evidence type="ECO:0000256" key="5">
    <source>
        <dbReference type="SAM" id="Phobius"/>
    </source>
</evidence>
<sequence>MKRTAPIQTQRSPGYEVGSASPGIWPVAAGGTAARHFFNDVLRGVPAQTPLFSRGCEACGCSDSLPRKMTDLSFAQTGGTGNFFSGIRMKGTLSAARVRRYTSGPRPARKHNRPVLLYYSTYAMPTIMRDNRHIKTQKVAVEFTLYVVAIGFIVLLGFAGTDKVTNLTMFQDGLKNSPFIPAWAAWPVAITTVIAFYGIIILLLVGFWKAKIMEIGLWCKTALLLAFTLYVAAIMTKAPYRPCICIGLDEGLDLGWGAHLLLNVALLALAWLTTLLHNIYKILFAISEAPSQPLKTGNSKRKGGICNET</sequence>
<keyword evidence="3 5" id="KW-1133">Transmembrane helix</keyword>
<comment type="caution">
    <text evidence="7">The sequence shown here is derived from an EMBL/GenBank/DDBJ whole genome shotgun (WGS) entry which is preliminary data.</text>
</comment>
<keyword evidence="4 5" id="KW-0472">Membrane</keyword>
<keyword evidence="2 5" id="KW-0812">Transmembrane</keyword>
<accession>A0ABV7JN34</accession>
<evidence type="ECO:0000256" key="4">
    <source>
        <dbReference type="ARBA" id="ARBA00023136"/>
    </source>
</evidence>
<dbReference type="Proteomes" id="UP001595526">
    <property type="component" value="Unassembled WGS sequence"/>
</dbReference>
<reference evidence="8" key="1">
    <citation type="journal article" date="2019" name="Int. J. Syst. Evol. Microbiol.">
        <title>The Global Catalogue of Microorganisms (GCM) 10K type strain sequencing project: providing services to taxonomists for standard genome sequencing and annotation.</title>
        <authorList>
            <consortium name="The Broad Institute Genomics Platform"/>
            <consortium name="The Broad Institute Genome Sequencing Center for Infectious Disease"/>
            <person name="Wu L."/>
            <person name="Ma J."/>
        </authorList>
    </citation>
    <scope>NUCLEOTIDE SEQUENCE [LARGE SCALE GENOMIC DNA]</scope>
    <source>
        <strain evidence="8">KCTC 52416</strain>
    </source>
</reference>
<feature type="transmembrane region" description="Helical" evidence="5">
    <location>
        <begin position="256"/>
        <end position="276"/>
    </location>
</feature>
<keyword evidence="8" id="KW-1185">Reference proteome</keyword>
<evidence type="ECO:0000256" key="1">
    <source>
        <dbReference type="ARBA" id="ARBA00004141"/>
    </source>
</evidence>
<feature type="domain" description="Methylamine utilisation protein MauE" evidence="6">
    <location>
        <begin position="143"/>
        <end position="274"/>
    </location>
</feature>